<organism evidence="1 2">
    <name type="scientific">Peiella sedimenti</name>
    <dbReference type="NCBI Taxonomy" id="3061083"/>
    <lineage>
        <taxon>Bacteria</taxon>
        <taxon>Pseudomonadati</taxon>
        <taxon>Pseudomonadota</taxon>
        <taxon>Alphaproteobacteria</taxon>
        <taxon>Caulobacterales</taxon>
        <taxon>Caulobacteraceae</taxon>
        <taxon>Peiella</taxon>
    </lineage>
</organism>
<dbReference type="EMBL" id="JAUKTR010000001">
    <property type="protein sequence ID" value="MDO1558253.1"/>
    <property type="molecule type" value="Genomic_DNA"/>
</dbReference>
<dbReference type="Proteomes" id="UP001169063">
    <property type="component" value="Unassembled WGS sequence"/>
</dbReference>
<evidence type="ECO:0000313" key="2">
    <source>
        <dbReference type="Proteomes" id="UP001169063"/>
    </source>
</evidence>
<dbReference type="RefSeq" id="WP_302108673.1">
    <property type="nucleotide sequence ID" value="NZ_JAUKTR010000001.1"/>
</dbReference>
<comment type="caution">
    <text evidence="1">The sequence shown here is derived from an EMBL/GenBank/DDBJ whole genome shotgun (WGS) entry which is preliminary data.</text>
</comment>
<name>A0ABT8SI61_9CAUL</name>
<evidence type="ECO:0000313" key="1">
    <source>
        <dbReference type="EMBL" id="MDO1558253.1"/>
    </source>
</evidence>
<reference evidence="1" key="1">
    <citation type="submission" date="2023-07" db="EMBL/GenBank/DDBJ databases">
        <title>Brevundimonas soil sp. nov., isolated from the soil of chemical plant.</title>
        <authorList>
            <person name="Wu N."/>
        </authorList>
    </citation>
    <scope>NUCLEOTIDE SEQUENCE</scope>
    <source>
        <strain evidence="1">XZ-24</strain>
    </source>
</reference>
<gene>
    <name evidence="1" type="ORF">Q0812_02255</name>
</gene>
<keyword evidence="2" id="KW-1185">Reference proteome</keyword>
<sequence length="134" mass="14528">MTADLVVITDTHHLRIQPREGGVRFIAMRHDQAGLEAEGDFADVASAKDHAATAYGVAEAAWRPAPFPPFALVRIDETDPETSIRGLSGHVAGLSDPEQVAVFIDQLERVWCVHPDHLIATGGFLPEDQRPGGR</sequence>
<proteinExistence type="predicted"/>
<protein>
    <submittedName>
        <fullName evidence="1">Uncharacterized protein</fullName>
    </submittedName>
</protein>
<accession>A0ABT8SI61</accession>